<dbReference type="PANTHER" id="PTHR24321">
    <property type="entry name" value="DEHYDROGENASES, SHORT CHAIN"/>
    <property type="match status" value="1"/>
</dbReference>
<keyword evidence="3" id="KW-0520">NAD</keyword>
<dbReference type="GO" id="GO:0016491">
    <property type="term" value="F:oxidoreductase activity"/>
    <property type="evidence" value="ECO:0007669"/>
    <property type="project" value="UniProtKB-KW"/>
</dbReference>
<gene>
    <name evidence="5" type="ORF">EP51_10240</name>
</gene>
<dbReference type="NCBIfam" id="TIGR03971">
    <property type="entry name" value="SDR_subfam_1"/>
    <property type="match status" value="1"/>
</dbReference>
<evidence type="ECO:0000256" key="1">
    <source>
        <dbReference type="ARBA" id="ARBA00006484"/>
    </source>
</evidence>
<dbReference type="RefSeq" id="WP_037244558.1">
    <property type="nucleotide sequence ID" value="NZ_CP008947.1"/>
</dbReference>
<organism evidence="5 6">
    <name type="scientific">Rhodococcus opacus</name>
    <name type="common">Nocardia opaca</name>
    <dbReference type="NCBI Taxonomy" id="37919"/>
    <lineage>
        <taxon>Bacteria</taxon>
        <taxon>Bacillati</taxon>
        <taxon>Actinomycetota</taxon>
        <taxon>Actinomycetes</taxon>
        <taxon>Mycobacteriales</taxon>
        <taxon>Nocardiaceae</taxon>
        <taxon>Rhodococcus</taxon>
    </lineage>
</organism>
<sequence>MGQFDDKVAFITGAARGQGRTHAVRLAREGAAIIAVDICGPVSEYNSYEPATPDDLAETVRLVESEGGKILAEQADVRDSAQLKAVVDRGVEQFGRLDIVIANAGICNWNRFWEMPDEQWETLIDVNLTGAWKTLKAAIPALIEGGRGGSIIVISSVAGIKPLPGQANYAASKFGLVGLTQTAAKELGEYDIRVNSVHPYGVKTPMGTDPGSLVILEKHPHYLSSFGTILTDHPLADTDDITDAVLWLAGDGSRRVTGSQVAVDMGNTKV</sequence>
<evidence type="ECO:0000256" key="3">
    <source>
        <dbReference type="ARBA" id="ARBA00023027"/>
    </source>
</evidence>
<dbReference type="Gene3D" id="3.40.50.720">
    <property type="entry name" value="NAD(P)-binding Rossmann-like Domain"/>
    <property type="match status" value="1"/>
</dbReference>
<keyword evidence="2" id="KW-0560">Oxidoreductase</keyword>
<evidence type="ECO:0000256" key="2">
    <source>
        <dbReference type="ARBA" id="ARBA00023002"/>
    </source>
</evidence>
<accession>A0A076EI62</accession>
<dbReference type="FunFam" id="3.40.50.720:FF:000084">
    <property type="entry name" value="Short-chain dehydrogenase reductase"/>
    <property type="match status" value="1"/>
</dbReference>
<dbReference type="AlphaFoldDB" id="A0A076EI62"/>
<dbReference type="SUPFAM" id="SSF51735">
    <property type="entry name" value="NAD(P)-binding Rossmann-fold domains"/>
    <property type="match status" value="1"/>
</dbReference>
<dbReference type="InterPro" id="IPR036291">
    <property type="entry name" value="NAD(P)-bd_dom_sf"/>
</dbReference>
<evidence type="ECO:0000256" key="4">
    <source>
        <dbReference type="RuleBase" id="RU000363"/>
    </source>
</evidence>
<dbReference type="InterPro" id="IPR020904">
    <property type="entry name" value="Sc_DH/Rdtase_CS"/>
</dbReference>
<dbReference type="Proteomes" id="UP000028488">
    <property type="component" value="Chromosome"/>
</dbReference>
<dbReference type="CDD" id="cd05233">
    <property type="entry name" value="SDR_c"/>
    <property type="match status" value="1"/>
</dbReference>
<dbReference type="EMBL" id="CP008947">
    <property type="protein sequence ID" value="AII04967.1"/>
    <property type="molecule type" value="Genomic_DNA"/>
</dbReference>
<dbReference type="PRINTS" id="PR00080">
    <property type="entry name" value="SDRFAMILY"/>
</dbReference>
<dbReference type="Pfam" id="PF00106">
    <property type="entry name" value="adh_short"/>
    <property type="match status" value="1"/>
</dbReference>
<dbReference type="InterPro" id="IPR002347">
    <property type="entry name" value="SDR_fam"/>
</dbReference>
<evidence type="ECO:0000313" key="5">
    <source>
        <dbReference type="EMBL" id="AII04967.1"/>
    </source>
</evidence>
<name>A0A076EI62_RHOOP</name>
<dbReference type="PROSITE" id="PS00061">
    <property type="entry name" value="ADH_SHORT"/>
    <property type="match status" value="1"/>
</dbReference>
<dbReference type="PRINTS" id="PR00081">
    <property type="entry name" value="GDHRDH"/>
</dbReference>
<dbReference type="NCBIfam" id="NF009467">
    <property type="entry name" value="PRK12826.1-3"/>
    <property type="match status" value="1"/>
</dbReference>
<protein>
    <submittedName>
        <fullName evidence="5">NAD-dependent oxidoreductase</fullName>
    </submittedName>
</protein>
<reference evidence="5 6" key="1">
    <citation type="submission" date="2014-07" db="EMBL/GenBank/DDBJ databases">
        <title>Genome Sequence of Rhodococcus opacus Strain R7, a Biodegrader of Mono- and Polycyclic Aromatic Hydrocarbons.</title>
        <authorList>
            <person name="Di Gennaro P."/>
            <person name="Zampolli J."/>
            <person name="Presti I."/>
            <person name="Cappelletti M."/>
            <person name="D'Ursi P."/>
            <person name="Orro A."/>
            <person name="Mezzelani A."/>
            <person name="Milanesi L."/>
        </authorList>
    </citation>
    <scope>NUCLEOTIDE SEQUENCE [LARGE SCALE GENOMIC DNA]</scope>
    <source>
        <strain evidence="5 6">R7</strain>
    </source>
</reference>
<comment type="similarity">
    <text evidence="1 4">Belongs to the short-chain dehydrogenases/reductases (SDR) family.</text>
</comment>
<dbReference type="eggNOG" id="COG1028">
    <property type="taxonomic scope" value="Bacteria"/>
</dbReference>
<proteinExistence type="inferred from homology"/>
<dbReference type="InterPro" id="IPR023985">
    <property type="entry name" value="SDR_subfam_1"/>
</dbReference>
<evidence type="ECO:0000313" key="6">
    <source>
        <dbReference type="Proteomes" id="UP000028488"/>
    </source>
</evidence>
<dbReference type="PANTHER" id="PTHR24321:SF8">
    <property type="entry name" value="ESTRADIOL 17-BETA-DEHYDROGENASE 8-RELATED"/>
    <property type="match status" value="1"/>
</dbReference>